<keyword evidence="6" id="KW-0675">Receptor</keyword>
<dbReference type="PANTHER" id="PTHR44755">
    <property type="entry name" value="NATRIURETIC PEPTIDE RECEPTOR 3-RELATED"/>
    <property type="match status" value="1"/>
</dbReference>
<evidence type="ECO:0000256" key="4">
    <source>
        <dbReference type="ARBA" id="ARBA00022989"/>
    </source>
</evidence>
<dbReference type="GO" id="GO:0017046">
    <property type="term" value="F:peptide hormone binding"/>
    <property type="evidence" value="ECO:0007669"/>
    <property type="project" value="TreeGrafter"/>
</dbReference>
<evidence type="ECO:0000256" key="7">
    <source>
        <dbReference type="ARBA" id="ARBA00023180"/>
    </source>
</evidence>
<organism evidence="9 10">
    <name type="scientific">Hypsibius exemplaris</name>
    <name type="common">Freshwater tardigrade</name>
    <dbReference type="NCBI Taxonomy" id="2072580"/>
    <lineage>
        <taxon>Eukaryota</taxon>
        <taxon>Metazoa</taxon>
        <taxon>Ecdysozoa</taxon>
        <taxon>Tardigrada</taxon>
        <taxon>Eutardigrada</taxon>
        <taxon>Parachela</taxon>
        <taxon>Hypsibioidea</taxon>
        <taxon>Hypsibiidae</taxon>
        <taxon>Hypsibius</taxon>
    </lineage>
</organism>
<dbReference type="InterPro" id="IPR028082">
    <property type="entry name" value="Peripla_BP_I"/>
</dbReference>
<dbReference type="OrthoDB" id="6158579at2759"/>
<feature type="domain" description="Receptor ligand binding region" evidence="8">
    <location>
        <begin position="2"/>
        <end position="258"/>
    </location>
</feature>
<comment type="caution">
    <text evidence="9">The sequence shown here is derived from an EMBL/GenBank/DDBJ whole genome shotgun (WGS) entry which is preliminary data.</text>
</comment>
<dbReference type="EMBL" id="MTYJ01000070">
    <property type="protein sequence ID" value="OQV16756.1"/>
    <property type="molecule type" value="Genomic_DNA"/>
</dbReference>
<evidence type="ECO:0000256" key="2">
    <source>
        <dbReference type="ARBA" id="ARBA00022692"/>
    </source>
</evidence>
<dbReference type="PRINTS" id="PR00255">
    <property type="entry name" value="NATPEPTIDER"/>
</dbReference>
<dbReference type="Pfam" id="PF01094">
    <property type="entry name" value="ANF_receptor"/>
    <property type="match status" value="1"/>
</dbReference>
<dbReference type="CDD" id="cd06352">
    <property type="entry name" value="PBP1_NPR_GC-like"/>
    <property type="match status" value="1"/>
</dbReference>
<comment type="subcellular location">
    <subcellularLocation>
        <location evidence="1">Membrane</location>
        <topology evidence="1">Single-pass type I membrane protein</topology>
    </subcellularLocation>
</comment>
<keyword evidence="5" id="KW-0472">Membrane</keyword>
<evidence type="ECO:0000259" key="8">
    <source>
        <dbReference type="Pfam" id="PF01094"/>
    </source>
</evidence>
<evidence type="ECO:0000313" key="10">
    <source>
        <dbReference type="Proteomes" id="UP000192578"/>
    </source>
</evidence>
<evidence type="ECO:0000256" key="6">
    <source>
        <dbReference type="ARBA" id="ARBA00023170"/>
    </source>
</evidence>
<dbReference type="InterPro" id="IPR001828">
    <property type="entry name" value="ANF_lig-bd_rcpt"/>
</dbReference>
<dbReference type="SUPFAM" id="SSF53822">
    <property type="entry name" value="Periplasmic binding protein-like I"/>
    <property type="match status" value="1"/>
</dbReference>
<keyword evidence="7" id="KW-0325">Glycoprotein</keyword>
<protein>
    <recommendedName>
        <fullName evidence="8">Receptor ligand binding region domain-containing protein</fullName>
    </recommendedName>
</protein>
<dbReference type="PANTHER" id="PTHR44755:SF8">
    <property type="entry name" value="RECEPTOR LIGAND BINDING REGION DOMAIN-CONTAINING PROTEIN"/>
    <property type="match status" value="1"/>
</dbReference>
<dbReference type="InterPro" id="IPR052612">
    <property type="entry name" value="ANP_Clearance_Receptor"/>
</dbReference>
<evidence type="ECO:0000256" key="1">
    <source>
        <dbReference type="ARBA" id="ARBA00004479"/>
    </source>
</evidence>
<dbReference type="Gene3D" id="3.40.50.2300">
    <property type="match status" value="1"/>
</dbReference>
<dbReference type="Proteomes" id="UP000192578">
    <property type="component" value="Unassembled WGS sequence"/>
</dbReference>
<name>A0A1W0WNG8_HYPEX</name>
<dbReference type="GO" id="GO:0016020">
    <property type="term" value="C:membrane"/>
    <property type="evidence" value="ECO:0007669"/>
    <property type="project" value="UniProtKB-SubCell"/>
</dbReference>
<evidence type="ECO:0000256" key="3">
    <source>
        <dbReference type="ARBA" id="ARBA00022729"/>
    </source>
</evidence>
<dbReference type="GO" id="GO:0007165">
    <property type="term" value="P:signal transduction"/>
    <property type="evidence" value="ECO:0007669"/>
    <property type="project" value="TreeGrafter"/>
</dbReference>
<evidence type="ECO:0000256" key="5">
    <source>
        <dbReference type="ARBA" id="ARBA00023136"/>
    </source>
</evidence>
<accession>A0A1W0WNG8</accession>
<sequence>MRISVSYSSTARVMFRFFQQFNYTDVVFFIDANDEFYGPMGDVIEVTMKNEMREFLYTTKFQDFNGSKDGDEVYRKLLINAHQISRVHIILGNSTIVRKFMRIATEFGYTDGNTVFAALQLFDDPAWGNFTWNMNDDFDSYAFKAYQTLAIFSLVESVSNALDVFQHQVIEKSKKNYNYTYPIGASQALSPVVTHVYDAFVLYANLVSDLITQGKDYRDGEAVGSLAANYSFYSPLNGNVQLDSNADRVMSFVLKTMSSSTAGKYQAAIEFDSDGNMKLLGAPMSWPGQIGMPPNVPECGFKHNMCKVKVRVITKGEIAGAIIGSLLICGAIAAAGRYSRKKLQNTLADPFWWKIFVGDLYMPGKNGAFGKSMADGLGSTAQSSAKIPAC</sequence>
<dbReference type="AlphaFoldDB" id="A0A1W0WNG8"/>
<keyword evidence="10" id="KW-1185">Reference proteome</keyword>
<dbReference type="GO" id="GO:0038023">
    <property type="term" value="F:signaling receptor activity"/>
    <property type="evidence" value="ECO:0007669"/>
    <property type="project" value="TreeGrafter"/>
</dbReference>
<proteinExistence type="predicted"/>
<keyword evidence="4" id="KW-1133">Transmembrane helix</keyword>
<evidence type="ECO:0000313" key="9">
    <source>
        <dbReference type="EMBL" id="OQV16756.1"/>
    </source>
</evidence>
<reference evidence="10" key="1">
    <citation type="submission" date="2017-01" db="EMBL/GenBank/DDBJ databases">
        <title>Comparative genomics of anhydrobiosis in the tardigrade Hypsibius dujardini.</title>
        <authorList>
            <person name="Yoshida Y."/>
            <person name="Koutsovoulos G."/>
            <person name="Laetsch D."/>
            <person name="Stevens L."/>
            <person name="Kumar S."/>
            <person name="Horikawa D."/>
            <person name="Ishino K."/>
            <person name="Komine S."/>
            <person name="Tomita M."/>
            <person name="Blaxter M."/>
            <person name="Arakawa K."/>
        </authorList>
    </citation>
    <scope>NUCLEOTIDE SEQUENCE [LARGE SCALE GENOMIC DNA]</scope>
    <source>
        <strain evidence="10">Z151</strain>
    </source>
</reference>
<keyword evidence="3" id="KW-0732">Signal</keyword>
<dbReference type="InterPro" id="IPR001170">
    <property type="entry name" value="ANPR/GUC"/>
</dbReference>
<gene>
    <name evidence="9" type="ORF">BV898_09114</name>
</gene>
<keyword evidence="2" id="KW-0812">Transmembrane</keyword>